<feature type="transmembrane region" description="Helical" evidence="9">
    <location>
        <begin position="52"/>
        <end position="80"/>
    </location>
</feature>
<evidence type="ECO:0000256" key="4">
    <source>
        <dbReference type="ARBA" id="ARBA00022989"/>
    </source>
</evidence>
<dbReference type="Proteomes" id="UP000594262">
    <property type="component" value="Unplaced"/>
</dbReference>
<evidence type="ECO:0000256" key="6">
    <source>
        <dbReference type="ARBA" id="ARBA00023136"/>
    </source>
</evidence>
<name>A0A7M5XEJ8_9CNID</name>
<sequence>CDWTSSQLHVVKSKPVMTSFNATLLHRNQTFFMSTLLPPSEPPTALNHSLSFVNVVSLLMLGTLVICIIGGNVLVISAFMTNGRKIQTITNYFVVSLAVSDILVGVFSVPFWMLVEINHEQSSSLPHIVFLALDVMLGVASIVHLTVISLERLFAVIRPATHRNLSRQTHLVRIAVFAVWGFAIVNSALSFVKTYYGWKAYNIYIVVIGFVVPALIIVCSYVAIYRVAQQHISEQKKLKQEMRLAGMIAIVIILFIVCWFPFFLINILYEYCYPPECSHVIIEKSIPFVKFLHYSNSMMNPLVYAYRNSDYRQAFKNLLLSLLKRQALRKRSASGLSSGTGRSDLDDFMDSVQNLNQMSKHESAV</sequence>
<dbReference type="PANTHER" id="PTHR24247:SF202">
    <property type="entry name" value="5-HYDROXYTRYPTAMINE RECEPTOR 1"/>
    <property type="match status" value="1"/>
</dbReference>
<protein>
    <recommendedName>
        <fullName evidence="10">G-protein coupled receptors family 1 profile domain-containing protein</fullName>
    </recommendedName>
</protein>
<accession>A0A7M5XEJ8</accession>
<evidence type="ECO:0000313" key="12">
    <source>
        <dbReference type="Proteomes" id="UP000594262"/>
    </source>
</evidence>
<feature type="transmembrane region" description="Helical" evidence="9">
    <location>
        <begin position="244"/>
        <end position="269"/>
    </location>
</feature>
<reference evidence="11" key="1">
    <citation type="submission" date="2021-01" db="UniProtKB">
        <authorList>
            <consortium name="EnsemblMetazoa"/>
        </authorList>
    </citation>
    <scope>IDENTIFICATION</scope>
</reference>
<keyword evidence="7" id="KW-0675">Receptor</keyword>
<keyword evidence="2" id="KW-1003">Cell membrane</keyword>
<keyword evidence="4 9" id="KW-1133">Transmembrane helix</keyword>
<keyword evidence="3 9" id="KW-0812">Transmembrane</keyword>
<evidence type="ECO:0000256" key="7">
    <source>
        <dbReference type="ARBA" id="ARBA00023170"/>
    </source>
</evidence>
<feature type="transmembrane region" description="Helical" evidence="9">
    <location>
        <begin position="127"/>
        <end position="150"/>
    </location>
</feature>
<dbReference type="InterPro" id="IPR017452">
    <property type="entry name" value="GPCR_Rhodpsn_7TM"/>
</dbReference>
<dbReference type="InterPro" id="IPR000276">
    <property type="entry name" value="GPCR_Rhodpsn"/>
</dbReference>
<evidence type="ECO:0000256" key="9">
    <source>
        <dbReference type="SAM" id="Phobius"/>
    </source>
</evidence>
<dbReference type="GO" id="GO:0030425">
    <property type="term" value="C:dendrite"/>
    <property type="evidence" value="ECO:0007669"/>
    <property type="project" value="TreeGrafter"/>
</dbReference>
<dbReference type="OrthoDB" id="5959645at2759"/>
<feature type="transmembrane region" description="Helical" evidence="9">
    <location>
        <begin position="171"/>
        <end position="191"/>
    </location>
</feature>
<keyword evidence="8" id="KW-0807">Transducer</keyword>
<dbReference type="PRINTS" id="PR00237">
    <property type="entry name" value="GPCRRHODOPSN"/>
</dbReference>
<evidence type="ECO:0000256" key="8">
    <source>
        <dbReference type="ARBA" id="ARBA00023224"/>
    </source>
</evidence>
<dbReference type="SMART" id="SM01381">
    <property type="entry name" value="7TM_GPCR_Srsx"/>
    <property type="match status" value="1"/>
</dbReference>
<dbReference type="PANTHER" id="PTHR24247">
    <property type="entry name" value="5-HYDROXYTRYPTAMINE RECEPTOR"/>
    <property type="match status" value="1"/>
</dbReference>
<dbReference type="CDD" id="cd14967">
    <property type="entry name" value="7tmA_amine_R-like"/>
    <property type="match status" value="1"/>
</dbReference>
<evidence type="ECO:0000313" key="11">
    <source>
        <dbReference type="EnsemblMetazoa" id="CLYHEMP021701.2"/>
    </source>
</evidence>
<evidence type="ECO:0000256" key="2">
    <source>
        <dbReference type="ARBA" id="ARBA00022475"/>
    </source>
</evidence>
<keyword evidence="6 9" id="KW-0472">Membrane</keyword>
<feature type="domain" description="G-protein coupled receptors family 1 profile" evidence="10">
    <location>
        <begin position="71"/>
        <end position="304"/>
    </location>
</feature>
<proteinExistence type="predicted"/>
<dbReference type="Pfam" id="PF00001">
    <property type="entry name" value="7tm_1"/>
    <property type="match status" value="1"/>
</dbReference>
<dbReference type="GO" id="GO:0005886">
    <property type="term" value="C:plasma membrane"/>
    <property type="evidence" value="ECO:0007669"/>
    <property type="project" value="UniProtKB-SubCell"/>
</dbReference>
<dbReference type="GO" id="GO:0007187">
    <property type="term" value="P:G protein-coupled receptor signaling pathway, coupled to cyclic nucleotide second messenger"/>
    <property type="evidence" value="ECO:0007669"/>
    <property type="project" value="TreeGrafter"/>
</dbReference>
<evidence type="ECO:0000256" key="1">
    <source>
        <dbReference type="ARBA" id="ARBA00004651"/>
    </source>
</evidence>
<dbReference type="Gene3D" id="1.20.1070.10">
    <property type="entry name" value="Rhodopsin 7-helix transmembrane proteins"/>
    <property type="match status" value="1"/>
</dbReference>
<keyword evidence="5" id="KW-0297">G-protein coupled receptor</keyword>
<keyword evidence="12" id="KW-1185">Reference proteome</keyword>
<evidence type="ECO:0000259" key="10">
    <source>
        <dbReference type="PROSITE" id="PS50262"/>
    </source>
</evidence>
<evidence type="ECO:0000256" key="5">
    <source>
        <dbReference type="ARBA" id="ARBA00023040"/>
    </source>
</evidence>
<dbReference type="PROSITE" id="PS50262">
    <property type="entry name" value="G_PROTEIN_RECEP_F1_2"/>
    <property type="match status" value="1"/>
</dbReference>
<feature type="transmembrane region" description="Helical" evidence="9">
    <location>
        <begin position="92"/>
        <end position="115"/>
    </location>
</feature>
<feature type="transmembrane region" description="Helical" evidence="9">
    <location>
        <begin position="203"/>
        <end position="224"/>
    </location>
</feature>
<dbReference type="AlphaFoldDB" id="A0A7M5XEJ8"/>
<evidence type="ECO:0000256" key="3">
    <source>
        <dbReference type="ARBA" id="ARBA00022692"/>
    </source>
</evidence>
<dbReference type="GO" id="GO:0045202">
    <property type="term" value="C:synapse"/>
    <property type="evidence" value="ECO:0007669"/>
    <property type="project" value="GOC"/>
</dbReference>
<dbReference type="GO" id="GO:0004993">
    <property type="term" value="F:G protein-coupled serotonin receptor activity"/>
    <property type="evidence" value="ECO:0007669"/>
    <property type="project" value="TreeGrafter"/>
</dbReference>
<dbReference type="SUPFAM" id="SSF81321">
    <property type="entry name" value="Family A G protein-coupled receptor-like"/>
    <property type="match status" value="1"/>
</dbReference>
<comment type="subcellular location">
    <subcellularLocation>
        <location evidence="1">Cell membrane</location>
        <topology evidence="1">Multi-pass membrane protein</topology>
    </subcellularLocation>
</comment>
<dbReference type="GO" id="GO:0007268">
    <property type="term" value="P:chemical synaptic transmission"/>
    <property type="evidence" value="ECO:0007669"/>
    <property type="project" value="TreeGrafter"/>
</dbReference>
<organism evidence="11 12">
    <name type="scientific">Clytia hemisphaerica</name>
    <dbReference type="NCBI Taxonomy" id="252671"/>
    <lineage>
        <taxon>Eukaryota</taxon>
        <taxon>Metazoa</taxon>
        <taxon>Cnidaria</taxon>
        <taxon>Hydrozoa</taxon>
        <taxon>Hydroidolina</taxon>
        <taxon>Leptothecata</taxon>
        <taxon>Obeliida</taxon>
        <taxon>Clytiidae</taxon>
        <taxon>Clytia</taxon>
    </lineage>
</organism>
<dbReference type="EnsemblMetazoa" id="CLYHEMT021701.2">
    <property type="protein sequence ID" value="CLYHEMP021701.2"/>
    <property type="gene ID" value="CLYHEMG021701"/>
</dbReference>
<dbReference type="GO" id="GO:0030594">
    <property type="term" value="F:neurotransmitter receptor activity"/>
    <property type="evidence" value="ECO:0007669"/>
    <property type="project" value="TreeGrafter"/>
</dbReference>